<protein>
    <recommendedName>
        <fullName evidence="4">G protein-coupled receptor</fullName>
    </recommendedName>
</protein>
<proteinExistence type="predicted"/>
<gene>
    <name evidence="2" type="ORF">PENTCL1PPCAC_16598</name>
</gene>
<dbReference type="EMBL" id="BTSX01000004">
    <property type="protein sequence ID" value="GMS94423.1"/>
    <property type="molecule type" value="Genomic_DNA"/>
</dbReference>
<evidence type="ECO:0000313" key="2">
    <source>
        <dbReference type="EMBL" id="GMS94423.1"/>
    </source>
</evidence>
<keyword evidence="1" id="KW-0472">Membrane</keyword>
<dbReference type="Pfam" id="PF10327">
    <property type="entry name" value="7TM_GPCR_Sri"/>
    <property type="match status" value="1"/>
</dbReference>
<dbReference type="Proteomes" id="UP001432027">
    <property type="component" value="Unassembled WGS sequence"/>
</dbReference>
<organism evidence="2 3">
    <name type="scientific">Pristionchus entomophagus</name>
    <dbReference type="NCBI Taxonomy" id="358040"/>
    <lineage>
        <taxon>Eukaryota</taxon>
        <taxon>Metazoa</taxon>
        <taxon>Ecdysozoa</taxon>
        <taxon>Nematoda</taxon>
        <taxon>Chromadorea</taxon>
        <taxon>Rhabditida</taxon>
        <taxon>Rhabditina</taxon>
        <taxon>Diplogasteromorpha</taxon>
        <taxon>Diplogasteroidea</taxon>
        <taxon>Neodiplogasteridae</taxon>
        <taxon>Pristionchus</taxon>
    </lineage>
</organism>
<evidence type="ECO:0000313" key="3">
    <source>
        <dbReference type="Proteomes" id="UP001432027"/>
    </source>
</evidence>
<dbReference type="AlphaFoldDB" id="A0AAV5TJ44"/>
<feature type="transmembrane region" description="Helical" evidence="1">
    <location>
        <begin position="214"/>
        <end position="237"/>
    </location>
</feature>
<reference evidence="2" key="1">
    <citation type="submission" date="2023-10" db="EMBL/GenBank/DDBJ databases">
        <title>Genome assembly of Pristionchus species.</title>
        <authorList>
            <person name="Yoshida K."/>
            <person name="Sommer R.J."/>
        </authorList>
    </citation>
    <scope>NUCLEOTIDE SEQUENCE</scope>
    <source>
        <strain evidence="2">RS0144</strain>
    </source>
</reference>
<comment type="caution">
    <text evidence="2">The sequence shown here is derived from an EMBL/GenBank/DDBJ whole genome shotgun (WGS) entry which is preliminary data.</text>
</comment>
<keyword evidence="1" id="KW-0812">Transmembrane</keyword>
<feature type="non-terminal residue" evidence="2">
    <location>
        <position position="277"/>
    </location>
</feature>
<feature type="transmembrane region" description="Helical" evidence="1">
    <location>
        <begin position="249"/>
        <end position="270"/>
    </location>
</feature>
<accession>A0AAV5TJ44</accession>
<name>A0AAV5TJ44_9BILA</name>
<feature type="transmembrane region" description="Helical" evidence="1">
    <location>
        <begin position="24"/>
        <end position="46"/>
    </location>
</feature>
<keyword evidence="3" id="KW-1185">Reference proteome</keyword>
<dbReference type="InterPro" id="IPR019429">
    <property type="entry name" value="7TM_GPCR_serpentine_rcpt_Sri"/>
</dbReference>
<evidence type="ECO:0000256" key="1">
    <source>
        <dbReference type="SAM" id="Phobius"/>
    </source>
</evidence>
<feature type="transmembrane region" description="Helical" evidence="1">
    <location>
        <begin position="97"/>
        <end position="120"/>
    </location>
</feature>
<evidence type="ECO:0008006" key="4">
    <source>
        <dbReference type="Google" id="ProtNLM"/>
    </source>
</evidence>
<sequence length="277" mass="32121">QKHSPRSLGTYKYCVYQIVVWPQFSQLCAQVGPVFVMPIIGAYHYIDFTDDPAVVHGVLCAWVLISAFDVESILDGFNFRLRVLLTPFYPRFANKTFWIVDILNAKVMAVLLVGVWIAPVGSHLNRDDMRIYLVEHYPNVVPTFDAYKSFIVYDLEQVSGEYFLLFNKNLVSTCMFSCELCKIYLKKLNRILHQHRNQMSISTKRMHTRFLHQLSLQATVPFIVLICPLCLMLALILVEFQFENNLTGYIILSSLMFHCPLTSIMTIVLYEPYRKVI</sequence>
<keyword evidence="1" id="KW-1133">Transmembrane helix</keyword>
<feature type="non-terminal residue" evidence="2">
    <location>
        <position position="1"/>
    </location>
</feature>